<feature type="transmembrane region" description="Helical" evidence="8">
    <location>
        <begin position="294"/>
        <end position="315"/>
    </location>
</feature>
<feature type="domain" description="Major facilitator superfamily (MFS) profile" evidence="9">
    <location>
        <begin position="56"/>
        <end position="475"/>
    </location>
</feature>
<feature type="region of interest" description="Disordered" evidence="7">
    <location>
        <begin position="1"/>
        <end position="20"/>
    </location>
</feature>
<evidence type="ECO:0000256" key="2">
    <source>
        <dbReference type="ARBA" id="ARBA00022448"/>
    </source>
</evidence>
<feature type="transmembrane region" description="Helical" evidence="8">
    <location>
        <begin position="188"/>
        <end position="209"/>
    </location>
</feature>
<dbReference type="PANTHER" id="PTHR43791:SF91">
    <property type="entry name" value="MAJOR FACILITATOR SUPERFAMILY (MFS) PROFILE DOMAIN-CONTAINING PROTEIN-RELATED"/>
    <property type="match status" value="1"/>
</dbReference>
<feature type="transmembrane region" description="Helical" evidence="8">
    <location>
        <begin position="129"/>
        <end position="147"/>
    </location>
</feature>
<dbReference type="OrthoDB" id="2985014at2759"/>
<dbReference type="GO" id="GO:0022857">
    <property type="term" value="F:transmembrane transporter activity"/>
    <property type="evidence" value="ECO:0007669"/>
    <property type="project" value="InterPro"/>
</dbReference>
<keyword evidence="5 8" id="KW-0472">Membrane</keyword>
<dbReference type="EMBL" id="JAGMUU010000026">
    <property type="protein sequence ID" value="KAH7122067.1"/>
    <property type="molecule type" value="Genomic_DNA"/>
</dbReference>
<evidence type="ECO:0000313" key="10">
    <source>
        <dbReference type="EMBL" id="KAH7122067.1"/>
    </source>
</evidence>
<evidence type="ECO:0000259" key="9">
    <source>
        <dbReference type="PROSITE" id="PS50850"/>
    </source>
</evidence>
<feature type="transmembrane region" description="Helical" evidence="8">
    <location>
        <begin position="153"/>
        <end position="176"/>
    </location>
</feature>
<accession>A0A9P9DNB3</accession>
<comment type="subcellular location">
    <subcellularLocation>
        <location evidence="1">Membrane</location>
        <topology evidence="1">Multi-pass membrane protein</topology>
    </subcellularLocation>
</comment>
<dbReference type="Pfam" id="PF07690">
    <property type="entry name" value="MFS_1"/>
    <property type="match status" value="1"/>
</dbReference>
<gene>
    <name evidence="10" type="ORF">B0J13DRAFT_648240</name>
</gene>
<keyword evidence="4 8" id="KW-1133">Transmembrane helix</keyword>
<sequence length="511" mass="57713">MTTHEPAPPPWKDGDGTKPHVSALVEDDNEAYRQEILSRFSTEDDHRIMRKVDWRFLPLMGFMYLIKHIDFSNAASIKVLQVGEPSNVLTELNMTADQYNWVQTSYYISYVLFEVPSNLVLKRFTPRKWQTRIFFTWGVVVACHAAIQNKGGFYALRFLLGAMEAGFFPGLAAQMCSWYRTDEYAKPIMWMFAFQNCSGIIGSLLVYGISYMDGVGGLSAWRWVFLLEGIVTILFSLVIYFVLPDYPKSPRSAKWLTSHEQEYLELRLTSNAPRTHDAVFDKAEIIASLKDPKLIAFTLSQFFLNIAGYGLSWQLPTITTLLGFAGLPRNQLLNIPPAAATVLGIIAAAWFLRRAYVVRPLFVQILNAATLIFFVILCLPVSNGAIYASCVLGMAFYFVLFVPFWAWRSASLVGTTGTAFTLAFQTSVAQVGGVIAPQIFPSKWAHNRYRNSFIICAVSITIAFISNSVLWFLTNDLEKDVMNVRRQRIKSEKKGHVYAGKDVEATPNQQH</sequence>
<evidence type="ECO:0000256" key="6">
    <source>
        <dbReference type="ARBA" id="ARBA00023180"/>
    </source>
</evidence>
<feature type="transmembrane region" description="Helical" evidence="8">
    <location>
        <begin position="361"/>
        <end position="379"/>
    </location>
</feature>
<reference evidence="10" key="1">
    <citation type="journal article" date="2021" name="Nat. Commun.">
        <title>Genetic determinants of endophytism in the Arabidopsis root mycobiome.</title>
        <authorList>
            <person name="Mesny F."/>
            <person name="Miyauchi S."/>
            <person name="Thiergart T."/>
            <person name="Pickel B."/>
            <person name="Atanasova L."/>
            <person name="Karlsson M."/>
            <person name="Huettel B."/>
            <person name="Barry K.W."/>
            <person name="Haridas S."/>
            <person name="Chen C."/>
            <person name="Bauer D."/>
            <person name="Andreopoulos W."/>
            <person name="Pangilinan J."/>
            <person name="LaButti K."/>
            <person name="Riley R."/>
            <person name="Lipzen A."/>
            <person name="Clum A."/>
            <person name="Drula E."/>
            <person name="Henrissat B."/>
            <person name="Kohler A."/>
            <person name="Grigoriev I.V."/>
            <person name="Martin F.M."/>
            <person name="Hacquard S."/>
        </authorList>
    </citation>
    <scope>NUCLEOTIDE SEQUENCE</scope>
    <source>
        <strain evidence="10">MPI-CAGE-AT-0021</strain>
    </source>
</reference>
<keyword evidence="6" id="KW-0325">Glycoprotein</keyword>
<feature type="transmembrane region" description="Helical" evidence="8">
    <location>
        <begin position="419"/>
        <end position="440"/>
    </location>
</feature>
<dbReference type="InterPro" id="IPR011701">
    <property type="entry name" value="MFS"/>
</dbReference>
<dbReference type="InterPro" id="IPR036259">
    <property type="entry name" value="MFS_trans_sf"/>
</dbReference>
<dbReference type="Proteomes" id="UP000717696">
    <property type="component" value="Unassembled WGS sequence"/>
</dbReference>
<dbReference type="PROSITE" id="PS50850">
    <property type="entry name" value="MFS"/>
    <property type="match status" value="1"/>
</dbReference>
<dbReference type="PANTHER" id="PTHR43791">
    <property type="entry name" value="PERMEASE-RELATED"/>
    <property type="match status" value="1"/>
</dbReference>
<evidence type="ECO:0000256" key="7">
    <source>
        <dbReference type="SAM" id="MobiDB-lite"/>
    </source>
</evidence>
<feature type="transmembrane region" description="Helical" evidence="8">
    <location>
        <begin position="335"/>
        <end position="352"/>
    </location>
</feature>
<evidence type="ECO:0000256" key="5">
    <source>
        <dbReference type="ARBA" id="ARBA00023136"/>
    </source>
</evidence>
<name>A0A9P9DNB3_9HYPO</name>
<dbReference type="GO" id="GO:0016020">
    <property type="term" value="C:membrane"/>
    <property type="evidence" value="ECO:0007669"/>
    <property type="project" value="UniProtKB-SubCell"/>
</dbReference>
<feature type="transmembrane region" description="Helical" evidence="8">
    <location>
        <begin position="452"/>
        <end position="473"/>
    </location>
</feature>
<proteinExistence type="predicted"/>
<feature type="transmembrane region" description="Helical" evidence="8">
    <location>
        <begin position="385"/>
        <end position="407"/>
    </location>
</feature>
<feature type="transmembrane region" description="Helical" evidence="8">
    <location>
        <begin position="221"/>
        <end position="243"/>
    </location>
</feature>
<feature type="compositionally biased region" description="Pro residues" evidence="7">
    <location>
        <begin position="1"/>
        <end position="11"/>
    </location>
</feature>
<evidence type="ECO:0000256" key="4">
    <source>
        <dbReference type="ARBA" id="ARBA00022989"/>
    </source>
</evidence>
<dbReference type="AlphaFoldDB" id="A0A9P9DNB3"/>
<protein>
    <submittedName>
        <fullName evidence="10">MFS transporter</fullName>
    </submittedName>
</protein>
<evidence type="ECO:0000256" key="1">
    <source>
        <dbReference type="ARBA" id="ARBA00004141"/>
    </source>
</evidence>
<keyword evidence="11" id="KW-1185">Reference proteome</keyword>
<dbReference type="InterPro" id="IPR020846">
    <property type="entry name" value="MFS_dom"/>
</dbReference>
<organism evidence="10 11">
    <name type="scientific">Dactylonectria estremocensis</name>
    <dbReference type="NCBI Taxonomy" id="1079267"/>
    <lineage>
        <taxon>Eukaryota</taxon>
        <taxon>Fungi</taxon>
        <taxon>Dikarya</taxon>
        <taxon>Ascomycota</taxon>
        <taxon>Pezizomycotina</taxon>
        <taxon>Sordariomycetes</taxon>
        <taxon>Hypocreomycetidae</taxon>
        <taxon>Hypocreales</taxon>
        <taxon>Nectriaceae</taxon>
        <taxon>Dactylonectria</taxon>
    </lineage>
</organism>
<evidence type="ECO:0000256" key="8">
    <source>
        <dbReference type="SAM" id="Phobius"/>
    </source>
</evidence>
<keyword evidence="3 8" id="KW-0812">Transmembrane</keyword>
<dbReference type="Gene3D" id="1.20.1250.20">
    <property type="entry name" value="MFS general substrate transporter like domains"/>
    <property type="match status" value="1"/>
</dbReference>
<evidence type="ECO:0000313" key="11">
    <source>
        <dbReference type="Proteomes" id="UP000717696"/>
    </source>
</evidence>
<comment type="caution">
    <text evidence="10">The sequence shown here is derived from an EMBL/GenBank/DDBJ whole genome shotgun (WGS) entry which is preliminary data.</text>
</comment>
<dbReference type="SUPFAM" id="SSF103473">
    <property type="entry name" value="MFS general substrate transporter"/>
    <property type="match status" value="1"/>
</dbReference>
<keyword evidence="2" id="KW-0813">Transport</keyword>
<evidence type="ECO:0000256" key="3">
    <source>
        <dbReference type="ARBA" id="ARBA00022692"/>
    </source>
</evidence>